<gene>
    <name evidence="1" type="ORF">ACFFN0_01710</name>
</gene>
<dbReference type="EMBL" id="JBHMAX010000002">
    <property type="protein sequence ID" value="MFB9730755.1"/>
    <property type="molecule type" value="Genomic_DNA"/>
</dbReference>
<name>A0ABV5UZ18_9MICO</name>
<proteinExistence type="predicted"/>
<evidence type="ECO:0000313" key="2">
    <source>
        <dbReference type="Proteomes" id="UP001589613"/>
    </source>
</evidence>
<organism evidence="1 2">
    <name type="scientific">Ornithinimicrobium kibberense</name>
    <dbReference type="NCBI Taxonomy" id="282060"/>
    <lineage>
        <taxon>Bacteria</taxon>
        <taxon>Bacillati</taxon>
        <taxon>Actinomycetota</taxon>
        <taxon>Actinomycetes</taxon>
        <taxon>Micrococcales</taxon>
        <taxon>Ornithinimicrobiaceae</taxon>
        <taxon>Ornithinimicrobium</taxon>
    </lineage>
</organism>
<sequence length="232" mass="23895">MPGPHQPAQPPPSRASLEVPRVDLGELIRDAAEGRFPAADGGFSRSAPWVPGVEAAVALTGHAVMVVDEHVTDGQLAALGVHGFGGAHDPRVAVALAGDGPINVLDVLLVGRGTGRGGPLVHRPDLAETDRAVHAGEWRDQVDVYGLPDPASTALATLSLGIGGLPEVGIQAQGGDADVLLEGILGRLPAGEVLVASVTPGNARSLRFFLRHGFVPLGSEQLWKPSRLRPAV</sequence>
<dbReference type="Proteomes" id="UP001589613">
    <property type="component" value="Unassembled WGS sequence"/>
</dbReference>
<evidence type="ECO:0000313" key="1">
    <source>
        <dbReference type="EMBL" id="MFB9730755.1"/>
    </source>
</evidence>
<reference evidence="1 2" key="1">
    <citation type="submission" date="2024-09" db="EMBL/GenBank/DDBJ databases">
        <authorList>
            <person name="Sun Q."/>
            <person name="Mori K."/>
        </authorList>
    </citation>
    <scope>NUCLEOTIDE SEQUENCE [LARGE SCALE GENOMIC DNA]</scope>
    <source>
        <strain evidence="1 2">JCM 12763</strain>
    </source>
</reference>
<comment type="caution">
    <text evidence="1">The sequence shown here is derived from an EMBL/GenBank/DDBJ whole genome shotgun (WGS) entry which is preliminary data.</text>
</comment>
<protein>
    <submittedName>
        <fullName evidence="1">N-acetyltransferase</fullName>
    </submittedName>
</protein>
<keyword evidence="2" id="KW-1185">Reference proteome</keyword>
<accession>A0ABV5UZ18</accession>
<dbReference type="RefSeq" id="WP_202876581.1">
    <property type="nucleotide sequence ID" value="NZ_JBHMAX010000002.1"/>
</dbReference>